<evidence type="ECO:0000256" key="4">
    <source>
        <dbReference type="ARBA" id="ARBA00029452"/>
    </source>
</evidence>
<evidence type="ECO:0000256" key="5">
    <source>
        <dbReference type="SAM" id="MobiDB-lite"/>
    </source>
</evidence>
<comment type="subcellular location">
    <subcellularLocation>
        <location evidence="1">Cytoplasm</location>
        <location evidence="1">Cytoskeleton</location>
        <location evidence="1">Microtubule organizing center</location>
        <location evidence="1">Centrosome</location>
        <location evidence="1">Centriole</location>
    </subcellularLocation>
</comment>
<protein>
    <recommendedName>
        <fullName evidence="6">Protein phosphatase 1 regulatory subunit 35 C-terminal domain-containing protein</fullName>
    </recommendedName>
</protein>
<dbReference type="PANTHER" id="PTHR28625">
    <property type="entry name" value="PROTEIN PHOSPHATASE 1 REGULATORY SUBUNIT 35"/>
    <property type="match status" value="1"/>
</dbReference>
<dbReference type="Proteomes" id="UP000826234">
    <property type="component" value="Unassembled WGS sequence"/>
</dbReference>
<name>A0ABQ7T8S1_PHRPL</name>
<keyword evidence="8" id="KW-1185">Reference proteome</keyword>
<evidence type="ECO:0000313" key="8">
    <source>
        <dbReference type="Proteomes" id="UP000826234"/>
    </source>
</evidence>
<keyword evidence="3" id="KW-0206">Cytoskeleton</keyword>
<accession>A0ABQ7T8S1</accession>
<reference evidence="7 8" key="1">
    <citation type="journal article" date="2022" name="Gigascience">
        <title>A chromosome-level genome assembly and annotation of the desert horned lizard, Phrynosoma platyrhinos, provides insight into chromosomal rearrangements among reptiles.</title>
        <authorList>
            <person name="Koochekian N."/>
            <person name="Ascanio A."/>
            <person name="Farleigh K."/>
            <person name="Card D.C."/>
            <person name="Schield D.R."/>
            <person name="Castoe T.A."/>
            <person name="Jezkova T."/>
        </authorList>
    </citation>
    <scope>NUCLEOTIDE SEQUENCE [LARGE SCALE GENOMIC DNA]</scope>
    <source>
        <strain evidence="7">NK-2021</strain>
    </source>
</reference>
<dbReference type="Pfam" id="PF15503">
    <property type="entry name" value="PPP1R35_C"/>
    <property type="match status" value="1"/>
</dbReference>
<proteinExistence type="inferred from homology"/>
<dbReference type="PANTHER" id="PTHR28625:SF1">
    <property type="entry name" value="PROTEIN PHOSPHATASE 1 REGULATORY SUBUNIT 35"/>
    <property type="match status" value="1"/>
</dbReference>
<gene>
    <name evidence="7" type="ORF">JD844_000772</name>
</gene>
<sequence>MMAETPSLPYGEDSDSLPCAAPTPLPAPPAQGLTPDPEVMLTPEHNAVTGRVSSGILRLVFQNQHHLSPLVLFQVRFSVECISDDSGATSLEPPEKVEEPPQAPQVPTIRLERVLNQVSAEDATQAPAGLLAAPVLHSTLALGAEVQAAREKGFNARQAAEELVQRSFVARCALEARAGEGMNIPRDQRLYQGLVSLQVPKEELVNSAVQEKLALVRHRPEGRQEPPCLGPDLLAFYNPEELFTETPFLEVEGLPPLKLQPRPRDPATTFFMYRKLHQWDS</sequence>
<dbReference type="EMBL" id="JAIPUX010000521">
    <property type="protein sequence ID" value="KAH0626058.1"/>
    <property type="molecule type" value="Genomic_DNA"/>
</dbReference>
<evidence type="ECO:0000256" key="1">
    <source>
        <dbReference type="ARBA" id="ARBA00004114"/>
    </source>
</evidence>
<evidence type="ECO:0000313" key="7">
    <source>
        <dbReference type="EMBL" id="KAH0626058.1"/>
    </source>
</evidence>
<evidence type="ECO:0000256" key="3">
    <source>
        <dbReference type="ARBA" id="ARBA00023212"/>
    </source>
</evidence>
<organism evidence="7 8">
    <name type="scientific">Phrynosoma platyrhinos</name>
    <name type="common">Desert horned lizard</name>
    <dbReference type="NCBI Taxonomy" id="52577"/>
    <lineage>
        <taxon>Eukaryota</taxon>
        <taxon>Metazoa</taxon>
        <taxon>Chordata</taxon>
        <taxon>Craniata</taxon>
        <taxon>Vertebrata</taxon>
        <taxon>Euteleostomi</taxon>
        <taxon>Lepidosauria</taxon>
        <taxon>Squamata</taxon>
        <taxon>Bifurcata</taxon>
        <taxon>Unidentata</taxon>
        <taxon>Episquamata</taxon>
        <taxon>Toxicofera</taxon>
        <taxon>Iguania</taxon>
        <taxon>Phrynosomatidae</taxon>
        <taxon>Phrynosomatinae</taxon>
        <taxon>Phrynosoma</taxon>
    </lineage>
</organism>
<feature type="domain" description="Protein phosphatase 1 regulatory subunit 35 C-terminal" evidence="6">
    <location>
        <begin position="134"/>
        <end position="275"/>
    </location>
</feature>
<evidence type="ECO:0000256" key="2">
    <source>
        <dbReference type="ARBA" id="ARBA00022490"/>
    </source>
</evidence>
<evidence type="ECO:0000259" key="6">
    <source>
        <dbReference type="Pfam" id="PF15503"/>
    </source>
</evidence>
<keyword evidence="2" id="KW-0963">Cytoplasm</keyword>
<dbReference type="InterPro" id="IPR029135">
    <property type="entry name" value="PPP1R35_C"/>
</dbReference>
<comment type="similarity">
    <text evidence="4">Belongs to the PPP1R35 family.</text>
</comment>
<feature type="region of interest" description="Disordered" evidence="5">
    <location>
        <begin position="1"/>
        <end position="36"/>
    </location>
</feature>
<comment type="caution">
    <text evidence="7">The sequence shown here is derived from an EMBL/GenBank/DDBJ whole genome shotgun (WGS) entry which is preliminary data.</text>
</comment>
<dbReference type="InterPro" id="IPR033590">
    <property type="entry name" value="PPP1R35"/>
</dbReference>